<feature type="domain" description="TraC-like" evidence="1">
    <location>
        <begin position="40"/>
        <end position="193"/>
    </location>
</feature>
<evidence type="ECO:0000259" key="1">
    <source>
        <dbReference type="Pfam" id="PF26593"/>
    </source>
</evidence>
<evidence type="ECO:0000313" key="3">
    <source>
        <dbReference type="Proteomes" id="UP000034569"/>
    </source>
</evidence>
<proteinExistence type="predicted"/>
<organism evidence="2 3">
    <name type="scientific">Candidatus Azambacteria bacterium GW2011_GWC1_46_13</name>
    <dbReference type="NCBI Taxonomy" id="1618619"/>
    <lineage>
        <taxon>Bacteria</taxon>
        <taxon>Candidatus Azamiibacteriota</taxon>
    </lineage>
</organism>
<dbReference type="InterPro" id="IPR058596">
    <property type="entry name" value="TraC-like_dom"/>
</dbReference>
<comment type="caution">
    <text evidence="2">The sequence shown here is derived from an EMBL/GenBank/DDBJ whole genome shotgun (WGS) entry which is preliminary data.</text>
</comment>
<name>A0A0G1NR15_9BACT</name>
<reference evidence="2 3" key="1">
    <citation type="journal article" date="2015" name="Nature">
        <title>rRNA introns, odd ribosomes, and small enigmatic genomes across a large radiation of phyla.</title>
        <authorList>
            <person name="Brown C.T."/>
            <person name="Hug L.A."/>
            <person name="Thomas B.C."/>
            <person name="Sharon I."/>
            <person name="Castelle C.J."/>
            <person name="Singh A."/>
            <person name="Wilkins M.J."/>
            <person name="Williams K.H."/>
            <person name="Banfield J.F."/>
        </authorList>
    </citation>
    <scope>NUCLEOTIDE SEQUENCE [LARGE SCALE GENOMIC DNA]</scope>
</reference>
<dbReference type="Pfam" id="PF26593">
    <property type="entry name" value="TraC-like"/>
    <property type="match status" value="1"/>
</dbReference>
<gene>
    <name evidence="2" type="ORF">UX33_C0003G0030</name>
</gene>
<dbReference type="AlphaFoldDB" id="A0A0G1NR15"/>
<sequence>MPDAKTAASTQQFLAIDRIKDGVIILKTGGFRMVLIASSVNFELKASEEQDLLISSYQGFLNSLDFPIQFVVQSRKINIKPYLEILKEKEKEQTSELLKIQINEYREFIQSLVETQNVMSKRFYVVIPYAPAEIKKTGFLEQLSAGLKPKTAAIEEEKFAEHKAQLLQRVDEISSALGRLGIRTIPLKTEELIEFFYGLYNPGEAEKKGEELIKQLGNANQ</sequence>
<dbReference type="Proteomes" id="UP000034569">
    <property type="component" value="Unassembled WGS sequence"/>
</dbReference>
<evidence type="ECO:0000313" key="2">
    <source>
        <dbReference type="EMBL" id="KKU22866.1"/>
    </source>
</evidence>
<accession>A0A0G1NR15</accession>
<protein>
    <recommendedName>
        <fullName evidence="1">TraC-like domain-containing protein</fullName>
    </recommendedName>
</protein>
<dbReference type="EMBL" id="LCLU01000003">
    <property type="protein sequence ID" value="KKU22866.1"/>
    <property type="molecule type" value="Genomic_DNA"/>
</dbReference>